<name>A0A6G1PQT3_CHAAH</name>
<evidence type="ECO:0000313" key="1">
    <source>
        <dbReference type="EMBL" id="KAF3692338.1"/>
    </source>
</evidence>
<evidence type="ECO:0000313" key="2">
    <source>
        <dbReference type="Proteomes" id="UP000503349"/>
    </source>
</evidence>
<dbReference type="AlphaFoldDB" id="A0A6G1PQT3"/>
<dbReference type="EMBL" id="CM015718">
    <property type="protein sequence ID" value="KAF3692338.1"/>
    <property type="molecule type" value="Genomic_DNA"/>
</dbReference>
<sequence length="112" mass="12477">MWSSRSTVSRLTMALKRRWEAEDVGVWCSSRSLCAPHFHSVYDIPSLSSLFDFASFMPSSCESSKYCAKVHHSLKAQESDANGTAVWMGQNAHEMSYTCPNCQELAQSNSSS</sequence>
<organism evidence="1 2">
    <name type="scientific">Channa argus</name>
    <name type="common">Northern snakehead</name>
    <name type="synonym">Ophicephalus argus</name>
    <dbReference type="NCBI Taxonomy" id="215402"/>
    <lineage>
        <taxon>Eukaryota</taxon>
        <taxon>Metazoa</taxon>
        <taxon>Chordata</taxon>
        <taxon>Craniata</taxon>
        <taxon>Vertebrata</taxon>
        <taxon>Euteleostomi</taxon>
        <taxon>Actinopterygii</taxon>
        <taxon>Neopterygii</taxon>
        <taxon>Teleostei</taxon>
        <taxon>Neoteleostei</taxon>
        <taxon>Acanthomorphata</taxon>
        <taxon>Anabantaria</taxon>
        <taxon>Anabantiformes</taxon>
        <taxon>Channoidei</taxon>
        <taxon>Channidae</taxon>
        <taxon>Channa</taxon>
    </lineage>
</organism>
<protein>
    <submittedName>
        <fullName evidence="1">Uncharacterized protein</fullName>
    </submittedName>
</protein>
<keyword evidence="2" id="KW-1185">Reference proteome</keyword>
<reference evidence="2" key="2">
    <citation type="submission" date="2019-02" db="EMBL/GenBank/DDBJ databases">
        <title>Opniocepnalus argus Var Kimnra genome.</title>
        <authorList>
            <person name="Zhou C."/>
            <person name="Xiao S."/>
        </authorList>
    </citation>
    <scope>NUCLEOTIDE SEQUENCE [LARGE SCALE GENOMIC DNA]</scope>
</reference>
<gene>
    <name evidence="1" type="ORF">EXN66_Car008014</name>
</gene>
<proteinExistence type="predicted"/>
<dbReference type="Proteomes" id="UP000503349">
    <property type="component" value="Chromosome 7"/>
</dbReference>
<reference evidence="1 2" key="1">
    <citation type="submission" date="2019-02" db="EMBL/GenBank/DDBJ databases">
        <title>Opniocepnalus argus genome.</title>
        <authorList>
            <person name="Zhou C."/>
            <person name="Xiao S."/>
        </authorList>
    </citation>
    <scope>NUCLEOTIDE SEQUENCE [LARGE SCALE GENOMIC DNA]</scope>
    <source>
        <strain evidence="1">OARG1902GOOAL</strain>
        <tissue evidence="1">Muscle</tissue>
    </source>
</reference>
<accession>A0A6G1PQT3</accession>